<keyword evidence="1" id="KW-0472">Membrane</keyword>
<sequence length="95" mass="10211">MMIGLVLGTIFFGSIPIFIFKRRANGHEPIPKHKRGGSTIIAVCLILLLFLTQALGANVCNAADGTCKAGAKSETYAGDEFDPFHVADHYDDGDE</sequence>
<keyword evidence="1" id="KW-1133">Transmembrane helix</keyword>
<feature type="transmembrane region" description="Helical" evidence="1">
    <location>
        <begin position="6"/>
        <end position="24"/>
    </location>
</feature>
<reference evidence="2" key="2">
    <citation type="submission" date="2016-03" db="EMBL/GenBank/DDBJ databases">
        <title>Full-length assembly of Arabidopsis thaliana Ler reveals the complement of translocations and inversions.</title>
        <authorList>
            <person name="Zapata L."/>
            <person name="Schneeberger K."/>
            <person name="Ossowski S."/>
        </authorList>
    </citation>
    <scope>NUCLEOTIDE SEQUENCE [LARGE SCALE GENOMIC DNA]</scope>
    <source>
        <tissue evidence="2">Leaf</tissue>
    </source>
</reference>
<organism evidence="2 4">
    <name type="scientific">Arabidopsis thaliana</name>
    <name type="common">Mouse-ear cress</name>
    <dbReference type="NCBI Taxonomy" id="3702"/>
    <lineage>
        <taxon>Eukaryota</taxon>
        <taxon>Viridiplantae</taxon>
        <taxon>Streptophyta</taxon>
        <taxon>Embryophyta</taxon>
        <taxon>Tracheophyta</taxon>
        <taxon>Spermatophyta</taxon>
        <taxon>Magnoliopsida</taxon>
        <taxon>eudicotyledons</taxon>
        <taxon>Gunneridae</taxon>
        <taxon>Pentapetalae</taxon>
        <taxon>rosids</taxon>
        <taxon>malvids</taxon>
        <taxon>Brassicales</taxon>
        <taxon>Brassicaceae</taxon>
        <taxon>Camelineae</taxon>
        <taxon>Arabidopsis</taxon>
    </lineage>
</organism>
<dbReference type="ExpressionAtlas" id="A0A178U9S4">
    <property type="expression patterns" value="baseline and differential"/>
</dbReference>
<feature type="transmembrane region" description="Helical" evidence="1">
    <location>
        <begin position="36"/>
        <end position="56"/>
    </location>
</feature>
<gene>
    <name evidence="2" type="ordered locus">AXX17_At5g21960</name>
    <name evidence="3" type="ORF">AN1_LOCUS22988</name>
</gene>
<keyword evidence="1" id="KW-0812">Transmembrane</keyword>
<dbReference type="Proteomes" id="UP000426265">
    <property type="component" value="Unassembled WGS sequence"/>
</dbReference>
<accession>A0A178U9S4</accession>
<evidence type="ECO:0000256" key="1">
    <source>
        <dbReference type="SAM" id="Phobius"/>
    </source>
</evidence>
<evidence type="ECO:0000313" key="2">
    <source>
        <dbReference type="EMBL" id="OAO90369.1"/>
    </source>
</evidence>
<dbReference type="EMBL" id="LUHQ01000005">
    <property type="protein sequence ID" value="OAO90369.1"/>
    <property type="molecule type" value="Genomic_DNA"/>
</dbReference>
<dbReference type="Proteomes" id="UP000078284">
    <property type="component" value="Chromosome 5"/>
</dbReference>
<reference evidence="4" key="1">
    <citation type="journal article" date="2016" name="Proc. Natl. Acad. Sci. U.S.A.">
        <title>Chromosome-level assembly of Arabidopsis thaliana Ler reveals the extent of translocation and inversion polymorphisms.</title>
        <authorList>
            <person name="Zapata L."/>
            <person name="Ding J."/>
            <person name="Willing E.M."/>
            <person name="Hartwig B."/>
            <person name="Bezdan D."/>
            <person name="Jiao W.B."/>
            <person name="Patel V."/>
            <person name="Velikkakam James G."/>
            <person name="Koornneef M."/>
            <person name="Ossowski S."/>
            <person name="Schneeberger K."/>
        </authorList>
    </citation>
    <scope>NUCLEOTIDE SEQUENCE [LARGE SCALE GENOMIC DNA]</scope>
    <source>
        <strain evidence="4">cv. Landsberg erecta</strain>
    </source>
</reference>
<evidence type="ECO:0000313" key="3">
    <source>
        <dbReference type="EMBL" id="VYS67589.1"/>
    </source>
</evidence>
<evidence type="ECO:0008006" key="6">
    <source>
        <dbReference type="Google" id="ProtNLM"/>
    </source>
</evidence>
<reference evidence="3 5" key="3">
    <citation type="submission" date="2019-11" db="EMBL/GenBank/DDBJ databases">
        <authorList>
            <person name="Jiao W.-B."/>
            <person name="Schneeberger K."/>
        </authorList>
    </citation>
    <scope>NUCLEOTIDE SEQUENCE [LARGE SCALE GENOMIC DNA]</scope>
    <source>
        <strain evidence="5">cv. An-1</strain>
    </source>
</reference>
<dbReference type="EMBL" id="CACRSJ010000110">
    <property type="protein sequence ID" value="VYS67589.1"/>
    <property type="molecule type" value="Genomic_DNA"/>
</dbReference>
<evidence type="ECO:0000313" key="5">
    <source>
        <dbReference type="Proteomes" id="UP000426265"/>
    </source>
</evidence>
<name>A0A178U9S4_ARATH</name>
<evidence type="ECO:0000313" key="4">
    <source>
        <dbReference type="Proteomes" id="UP000078284"/>
    </source>
</evidence>
<protein>
    <recommendedName>
        <fullName evidence="6">Transmembrane protein</fullName>
    </recommendedName>
</protein>
<proteinExistence type="predicted"/>
<dbReference type="AlphaFoldDB" id="A0A178U9S4"/>